<dbReference type="PANTHER" id="PTHR23110">
    <property type="entry name" value="BTB DOMAIN TRANSCRIPTION FACTOR"/>
    <property type="match status" value="1"/>
</dbReference>
<dbReference type="CDD" id="cd18315">
    <property type="entry name" value="BTB_POZ_BAB-like"/>
    <property type="match status" value="1"/>
</dbReference>
<dbReference type="InterPro" id="IPR000210">
    <property type="entry name" value="BTB/POZ_dom"/>
</dbReference>
<name>A0A9Q0S1M5_9DIPT</name>
<evidence type="ECO:0000259" key="3">
    <source>
        <dbReference type="PROSITE" id="PS50097"/>
    </source>
</evidence>
<accession>A0A9Q0S1M5</accession>
<dbReference type="SMART" id="SM00225">
    <property type="entry name" value="BTB"/>
    <property type="match status" value="1"/>
</dbReference>
<evidence type="ECO:0000313" key="5">
    <source>
        <dbReference type="Proteomes" id="UP001151699"/>
    </source>
</evidence>
<dbReference type="GO" id="GO:0006357">
    <property type="term" value="P:regulation of transcription by RNA polymerase II"/>
    <property type="evidence" value="ECO:0007669"/>
    <property type="project" value="TreeGrafter"/>
</dbReference>
<feature type="domain" description="BTB" evidence="3">
    <location>
        <begin position="134"/>
        <end position="200"/>
    </location>
</feature>
<protein>
    <submittedName>
        <fullName evidence="4">Protein bric-a-brac 2</fullName>
    </submittedName>
</protein>
<gene>
    <name evidence="4" type="primary">bab2_1</name>
    <name evidence="4" type="ORF">Bhyg_05579</name>
</gene>
<reference evidence="4" key="1">
    <citation type="submission" date="2022-07" db="EMBL/GenBank/DDBJ databases">
        <authorList>
            <person name="Trinca V."/>
            <person name="Uliana J.V.C."/>
            <person name="Torres T.T."/>
            <person name="Ward R.J."/>
            <person name="Monesi N."/>
        </authorList>
    </citation>
    <scope>NUCLEOTIDE SEQUENCE</scope>
    <source>
        <strain evidence="4">HSMRA1968</strain>
        <tissue evidence="4">Whole embryos</tissue>
    </source>
</reference>
<dbReference type="Proteomes" id="UP001151699">
    <property type="component" value="Chromosome B"/>
</dbReference>
<dbReference type="SUPFAM" id="SSF54695">
    <property type="entry name" value="POZ domain"/>
    <property type="match status" value="1"/>
</dbReference>
<evidence type="ECO:0000256" key="2">
    <source>
        <dbReference type="ARBA" id="ARBA00023242"/>
    </source>
</evidence>
<dbReference type="EMBL" id="WJQU01000002">
    <property type="protein sequence ID" value="KAJ6640648.1"/>
    <property type="molecule type" value="Genomic_DNA"/>
</dbReference>
<dbReference type="AlphaFoldDB" id="A0A9Q0S1M5"/>
<dbReference type="Gene3D" id="3.30.710.10">
    <property type="entry name" value="Potassium Channel Kv1.1, Chain A"/>
    <property type="match status" value="1"/>
</dbReference>
<evidence type="ECO:0000256" key="1">
    <source>
        <dbReference type="ARBA" id="ARBA00004123"/>
    </source>
</evidence>
<dbReference type="PROSITE" id="PS50097">
    <property type="entry name" value="BTB"/>
    <property type="match status" value="1"/>
</dbReference>
<dbReference type="InterPro" id="IPR011333">
    <property type="entry name" value="SKP1/BTB/POZ_sf"/>
</dbReference>
<dbReference type="PANTHER" id="PTHR23110:SF109">
    <property type="entry name" value="FI07618P-RELATED"/>
    <property type="match status" value="1"/>
</dbReference>
<dbReference type="OrthoDB" id="2311693at2759"/>
<keyword evidence="2" id="KW-0539">Nucleus</keyword>
<comment type="subcellular location">
    <subcellularLocation>
        <location evidence="1">Nucleus</location>
    </subcellularLocation>
</comment>
<keyword evidence="5" id="KW-1185">Reference proteome</keyword>
<dbReference type="GO" id="GO:0005634">
    <property type="term" value="C:nucleus"/>
    <property type="evidence" value="ECO:0007669"/>
    <property type="project" value="UniProtKB-SubCell"/>
</dbReference>
<dbReference type="Pfam" id="PF00651">
    <property type="entry name" value="BTB"/>
    <property type="match status" value="1"/>
</dbReference>
<dbReference type="InterPro" id="IPR051095">
    <property type="entry name" value="Dros_DevTransReg"/>
</dbReference>
<comment type="caution">
    <text evidence="4">The sequence shown here is derived from an EMBL/GenBank/DDBJ whole genome shotgun (WGS) entry which is preliminary data.</text>
</comment>
<sequence length="439" mass="50859">MASMCQVMYLISKYSLICNIICNKINYIDINVPYTQWDILKGDEKQINAIHRTSNHMIDNYCTTVSHQSSTMFLVTNRKMQCKTSSASTSSMRIGTTDNHGDTEEPSEYCLRWNNYQMNLLRVFEQLLEKQQFVDVTLCCEGGYSVKAHKIVLSACSSYFRALFNDTPCDHPILILKDVQWLELQSVLSFMYKGEIHVSQDQIGPLLKLAELLKIRGLSEEQSEGRELLPHKVSDVPNEPKVMKSQVHTKCDVGERIKVMNDSLEPTPKKMKMEEKKSTEDEFVTIEENTIEPWPSGPSTSVSEFENDGLKIENDNKNSSYLKLKAPTWTQTQLRDAIHSVVTQELRFTQASIQYSIPKDDIGLNEDDEMRILEFCCDISTSPYNRRTKKPLSKIIEYMHDTMKLEFPQDTRFCFRWWWAFCKKYSISSLYYGNNNTDD</sequence>
<organism evidence="4 5">
    <name type="scientific">Pseudolycoriella hygida</name>
    <dbReference type="NCBI Taxonomy" id="35572"/>
    <lineage>
        <taxon>Eukaryota</taxon>
        <taxon>Metazoa</taxon>
        <taxon>Ecdysozoa</taxon>
        <taxon>Arthropoda</taxon>
        <taxon>Hexapoda</taxon>
        <taxon>Insecta</taxon>
        <taxon>Pterygota</taxon>
        <taxon>Neoptera</taxon>
        <taxon>Endopterygota</taxon>
        <taxon>Diptera</taxon>
        <taxon>Nematocera</taxon>
        <taxon>Sciaroidea</taxon>
        <taxon>Sciaridae</taxon>
        <taxon>Pseudolycoriella</taxon>
    </lineage>
</organism>
<proteinExistence type="predicted"/>
<evidence type="ECO:0000313" key="4">
    <source>
        <dbReference type="EMBL" id="KAJ6640648.1"/>
    </source>
</evidence>